<feature type="region of interest" description="Disordered" evidence="1">
    <location>
        <begin position="296"/>
        <end position="324"/>
    </location>
</feature>
<proteinExistence type="predicted"/>
<keyword evidence="3" id="KW-1185">Reference proteome</keyword>
<gene>
    <name evidence="2" type="ORF">Vafri_18688</name>
</gene>
<evidence type="ECO:0000256" key="1">
    <source>
        <dbReference type="SAM" id="MobiDB-lite"/>
    </source>
</evidence>
<dbReference type="SUPFAM" id="SSF56112">
    <property type="entry name" value="Protein kinase-like (PK-like)"/>
    <property type="match status" value="1"/>
</dbReference>
<dbReference type="EMBL" id="BNCO01000070">
    <property type="protein sequence ID" value="GIL64837.1"/>
    <property type="molecule type" value="Genomic_DNA"/>
</dbReference>
<organism evidence="2 3">
    <name type="scientific">Volvox africanus</name>
    <dbReference type="NCBI Taxonomy" id="51714"/>
    <lineage>
        <taxon>Eukaryota</taxon>
        <taxon>Viridiplantae</taxon>
        <taxon>Chlorophyta</taxon>
        <taxon>core chlorophytes</taxon>
        <taxon>Chlorophyceae</taxon>
        <taxon>CS clade</taxon>
        <taxon>Chlamydomonadales</taxon>
        <taxon>Volvocaceae</taxon>
        <taxon>Volvox</taxon>
    </lineage>
</organism>
<feature type="compositionally biased region" description="Gly residues" evidence="1">
    <location>
        <begin position="305"/>
        <end position="315"/>
    </location>
</feature>
<dbReference type="AlphaFoldDB" id="A0A8J4F8N4"/>
<dbReference type="InterPro" id="IPR011009">
    <property type="entry name" value="Kinase-like_dom_sf"/>
</dbReference>
<evidence type="ECO:0000313" key="3">
    <source>
        <dbReference type="Proteomes" id="UP000747399"/>
    </source>
</evidence>
<comment type="caution">
    <text evidence="2">The sequence shown here is derived from an EMBL/GenBank/DDBJ whole genome shotgun (WGS) entry which is preliminary data.</text>
</comment>
<feature type="region of interest" description="Disordered" evidence="1">
    <location>
        <begin position="93"/>
        <end position="112"/>
    </location>
</feature>
<accession>A0A8J4F8N4</accession>
<reference evidence="2" key="1">
    <citation type="journal article" date="2021" name="Proc. Natl. Acad. Sci. U.S.A.">
        <title>Three genomes in the algal genus Volvox reveal the fate of a haploid sex-determining region after a transition to homothallism.</title>
        <authorList>
            <person name="Yamamoto K."/>
            <person name="Hamaji T."/>
            <person name="Kawai-Toyooka H."/>
            <person name="Matsuzaki R."/>
            <person name="Takahashi F."/>
            <person name="Nishimura Y."/>
            <person name="Kawachi M."/>
            <person name="Noguchi H."/>
            <person name="Minakuchi Y."/>
            <person name="Umen J.G."/>
            <person name="Toyoda A."/>
            <person name="Nozaki H."/>
        </authorList>
    </citation>
    <scope>NUCLEOTIDE SEQUENCE</scope>
    <source>
        <strain evidence="2">NIES-3780</strain>
    </source>
</reference>
<protein>
    <submittedName>
        <fullName evidence="2">Uncharacterized protein</fullName>
    </submittedName>
</protein>
<sequence length="615" mass="64847">MRGLMCALELRTPQLLLPQARVSAADTPADAAAVSAVEAASLAPAGGDVGDPTIAAVVTARTGSGPLLPLLPQPLAWGTVAVALTRRRFLRGEGEEDMQAGEKTERPAPGPQGQLQQLLYVIQQELQVRMNQDGRATGGGFFFTWLNNVKPISPPLPSLTPRSGLRATLFQTPSFHHHHPPSTTTTLLPPPPPSFHHHCHHQGSCVLQELLDAELSPHHLIAVAEELGHLLGKLHATAAAATVAMAAATVPAGMMAAAAVPTRVEEWDEVVRERAVWHNRYQNIWVSGLGCVSAAPDDEDEGSGSRSGSGSGGGAATSSSPRYSCAEGGSRCDVPVASPWWPFVQHLRTRKRRLLRDLPGLSLPAWAKDQLPAYLPEDPAELLGFGAAAELEAPASAVAAAPPPLLLHGDVTAHNVIVAQPPPPPPLHTADFMTAVGSANECDSWHPQLSLVDFADSGHGDPLYELLPVLASCLRCDTKAAAAFWECYCRHVHPSHIWPKRLSPAPPGTNANGSIQNRLPLSYCAMCYCLLHEEAELLLQRVWQRHGPAASASSSSSVAAAVTGAALHEGSASGGTAEVAAALGSGKVGLLDDQELAGQKTLERLAVRLWGFLDA</sequence>
<evidence type="ECO:0000313" key="2">
    <source>
        <dbReference type="EMBL" id="GIL64837.1"/>
    </source>
</evidence>
<name>A0A8J4F8N4_9CHLO</name>
<dbReference type="Proteomes" id="UP000747399">
    <property type="component" value="Unassembled WGS sequence"/>
</dbReference>